<dbReference type="OrthoDB" id="4558785at2"/>
<accession>A0A370GIY5</accession>
<reference evidence="1 2" key="1">
    <citation type="submission" date="2018-07" db="EMBL/GenBank/DDBJ databases">
        <title>Genomic Encyclopedia of Type Strains, Phase IV (KMG-IV): sequencing the most valuable type-strain genomes for metagenomic binning, comparative biology and taxonomic classification.</title>
        <authorList>
            <person name="Goeker M."/>
        </authorList>
    </citation>
    <scope>NUCLEOTIDE SEQUENCE [LARGE SCALE GENOMIC DNA]</scope>
    <source>
        <strain evidence="1 2">DSM 44952</strain>
    </source>
</reference>
<dbReference type="Proteomes" id="UP000255355">
    <property type="component" value="Unassembled WGS sequence"/>
</dbReference>
<dbReference type="EMBL" id="QQAZ01000022">
    <property type="protein sequence ID" value="RDI43330.1"/>
    <property type="molecule type" value="Genomic_DNA"/>
</dbReference>
<evidence type="ECO:0000313" key="2">
    <source>
        <dbReference type="Proteomes" id="UP000255355"/>
    </source>
</evidence>
<dbReference type="RefSeq" id="WP_068027701.1">
    <property type="nucleotide sequence ID" value="NZ_QQAZ01000022.1"/>
</dbReference>
<dbReference type="AlphaFoldDB" id="A0A370GIY5"/>
<protein>
    <submittedName>
        <fullName evidence="1">Uncharacterized protein</fullName>
    </submittedName>
</protein>
<gene>
    <name evidence="1" type="ORF">DFR68_12293</name>
</gene>
<proteinExistence type="predicted"/>
<sequence length="76" mass="8593">MNKNRAAEIRADEIERSLLGVRAEVWWSPADRAYVAFSVDYPDLICSDPWSSLAAINKLEDRIRRTLVAEATRTAA</sequence>
<organism evidence="1 2">
    <name type="scientific">Nocardia mexicana</name>
    <dbReference type="NCBI Taxonomy" id="279262"/>
    <lineage>
        <taxon>Bacteria</taxon>
        <taxon>Bacillati</taxon>
        <taxon>Actinomycetota</taxon>
        <taxon>Actinomycetes</taxon>
        <taxon>Mycobacteriales</taxon>
        <taxon>Nocardiaceae</taxon>
        <taxon>Nocardia</taxon>
    </lineage>
</organism>
<comment type="caution">
    <text evidence="1">The sequence shown here is derived from an EMBL/GenBank/DDBJ whole genome shotgun (WGS) entry which is preliminary data.</text>
</comment>
<name>A0A370GIY5_9NOCA</name>
<keyword evidence="2" id="KW-1185">Reference proteome</keyword>
<evidence type="ECO:0000313" key="1">
    <source>
        <dbReference type="EMBL" id="RDI43330.1"/>
    </source>
</evidence>